<dbReference type="PANTHER" id="PTHR33121:SF70">
    <property type="entry name" value="SIGNALING PROTEIN YKOW"/>
    <property type="match status" value="1"/>
</dbReference>
<dbReference type="Pfam" id="PF00563">
    <property type="entry name" value="EAL"/>
    <property type="match status" value="1"/>
</dbReference>
<dbReference type="Gene3D" id="3.20.20.450">
    <property type="entry name" value="EAL domain"/>
    <property type="match status" value="1"/>
</dbReference>
<dbReference type="InterPro" id="IPR035919">
    <property type="entry name" value="EAL_sf"/>
</dbReference>
<name>A0A365Y7X5_9MICC</name>
<reference evidence="2 3" key="1">
    <citation type="submission" date="2018-01" db="EMBL/GenBank/DDBJ databases">
        <title>Glutamicibacter soli strain NHPC-3 Whole genome sequence and assembly.</title>
        <authorList>
            <person name="Choudhury P."/>
            <person name="Gupta D."/>
            <person name="Sengupta K."/>
            <person name="Jawed A."/>
            <person name="Sultana N."/>
            <person name="Saha P."/>
        </authorList>
    </citation>
    <scope>NUCLEOTIDE SEQUENCE [LARGE SCALE GENOMIC DNA]</scope>
    <source>
        <strain evidence="2 3">NHPC-3</strain>
    </source>
</reference>
<dbReference type="GO" id="GO:0071111">
    <property type="term" value="F:cyclic-guanylate-specific phosphodiesterase activity"/>
    <property type="evidence" value="ECO:0007669"/>
    <property type="project" value="InterPro"/>
</dbReference>
<gene>
    <name evidence="2" type="ORF">C1H84_17200</name>
</gene>
<dbReference type="Proteomes" id="UP000252167">
    <property type="component" value="Unassembled WGS sequence"/>
</dbReference>
<dbReference type="SUPFAM" id="SSF141868">
    <property type="entry name" value="EAL domain-like"/>
    <property type="match status" value="1"/>
</dbReference>
<evidence type="ECO:0000313" key="2">
    <source>
        <dbReference type="EMBL" id="RBL98774.1"/>
    </source>
</evidence>
<sequence length="232" mass="25695">MVKFVFQPLIDLRNKTLLGFEALTRFDDGRGPQEHFSEARADGRIVELELEAIKGILDASRRLPDEYLVTLNASGPTIEAFAASAMKLDGRLVWGLELNEESEPCSSGRARQYADTLGCLLLIDDAGVAYANRERIECLHPDIVKLDRSMIINYESSAEVRGMVANLLEAARETGARTLAEGVETPEHIELVDRLGFSYAQGFYYSRGLPAAELADAMRELNRRVGIDTPGF</sequence>
<proteinExistence type="predicted"/>
<dbReference type="EMBL" id="POAF01000012">
    <property type="protein sequence ID" value="RBL98774.1"/>
    <property type="molecule type" value="Genomic_DNA"/>
</dbReference>
<dbReference type="InterPro" id="IPR001633">
    <property type="entry name" value="EAL_dom"/>
</dbReference>
<organism evidence="2 3">
    <name type="scientific">Glutamicibacter soli</name>
    <dbReference type="NCBI Taxonomy" id="453836"/>
    <lineage>
        <taxon>Bacteria</taxon>
        <taxon>Bacillati</taxon>
        <taxon>Actinomycetota</taxon>
        <taxon>Actinomycetes</taxon>
        <taxon>Micrococcales</taxon>
        <taxon>Micrococcaceae</taxon>
        <taxon>Glutamicibacter</taxon>
    </lineage>
</organism>
<dbReference type="AlphaFoldDB" id="A0A365Y7X5"/>
<comment type="caution">
    <text evidence="2">The sequence shown here is derived from an EMBL/GenBank/DDBJ whole genome shotgun (WGS) entry which is preliminary data.</text>
</comment>
<dbReference type="InterPro" id="IPR050706">
    <property type="entry name" value="Cyclic-di-GMP_PDE-like"/>
</dbReference>
<protein>
    <recommendedName>
        <fullName evidence="1">EAL domain-containing protein</fullName>
    </recommendedName>
</protein>
<dbReference type="PROSITE" id="PS50883">
    <property type="entry name" value="EAL"/>
    <property type="match status" value="1"/>
</dbReference>
<accession>A0A365Y7X5</accession>
<keyword evidence="3" id="KW-1185">Reference proteome</keyword>
<dbReference type="PANTHER" id="PTHR33121">
    <property type="entry name" value="CYCLIC DI-GMP PHOSPHODIESTERASE PDEF"/>
    <property type="match status" value="1"/>
</dbReference>
<evidence type="ECO:0000259" key="1">
    <source>
        <dbReference type="PROSITE" id="PS50883"/>
    </source>
</evidence>
<feature type="domain" description="EAL" evidence="1">
    <location>
        <begin position="1"/>
        <end position="222"/>
    </location>
</feature>
<evidence type="ECO:0000313" key="3">
    <source>
        <dbReference type="Proteomes" id="UP000252167"/>
    </source>
</evidence>
<dbReference type="SMART" id="SM00052">
    <property type="entry name" value="EAL"/>
    <property type="match status" value="1"/>
</dbReference>
<dbReference type="CDD" id="cd01948">
    <property type="entry name" value="EAL"/>
    <property type="match status" value="1"/>
</dbReference>